<organism evidence="2 3">
    <name type="scientific">Streptomyces ossamyceticus</name>
    <dbReference type="NCBI Taxonomy" id="249581"/>
    <lineage>
        <taxon>Bacteria</taxon>
        <taxon>Bacillati</taxon>
        <taxon>Actinomycetota</taxon>
        <taxon>Actinomycetes</taxon>
        <taxon>Kitasatosporales</taxon>
        <taxon>Streptomycetaceae</taxon>
        <taxon>Streptomyces</taxon>
    </lineage>
</organism>
<dbReference type="SUPFAM" id="SSF55729">
    <property type="entry name" value="Acyl-CoA N-acyltransferases (Nat)"/>
    <property type="match status" value="1"/>
</dbReference>
<protein>
    <submittedName>
        <fullName evidence="2">GNAT family N-acetyltransferase</fullName>
    </submittedName>
</protein>
<feature type="domain" description="N-acetyltransferase" evidence="1">
    <location>
        <begin position="35"/>
        <end position="172"/>
    </location>
</feature>
<keyword evidence="3" id="KW-1185">Reference proteome</keyword>
<dbReference type="EMBL" id="JBEXPZ010000034">
    <property type="protein sequence ID" value="MET9847870.1"/>
    <property type="molecule type" value="Genomic_DNA"/>
</dbReference>
<dbReference type="Gene3D" id="3.40.630.30">
    <property type="match status" value="1"/>
</dbReference>
<dbReference type="PROSITE" id="PS51186">
    <property type="entry name" value="GNAT"/>
    <property type="match status" value="1"/>
</dbReference>
<dbReference type="RefSeq" id="WP_355399499.1">
    <property type="nucleotide sequence ID" value="NZ_JBEXPZ010000034.1"/>
</dbReference>
<dbReference type="InterPro" id="IPR000182">
    <property type="entry name" value="GNAT_dom"/>
</dbReference>
<sequence length="172" mass="19078">MRPRRRRLHPLPQLNPTAAAVTCPAEAVGGWARRSLLRRLFTEDAGSRDPSINVDWPREHDPQCFAAGIEDPDRLLLVADQDGQVVGHLTAVMAEGAVMRPVRVASLVSMYVQPAYRRERLGERLIGEFTTWAKDKGAQLTGVTAYSSNAEAIRFYERNGFASKSVTMETAL</sequence>
<dbReference type="Proteomes" id="UP001550210">
    <property type="component" value="Unassembled WGS sequence"/>
</dbReference>
<dbReference type="CDD" id="cd04301">
    <property type="entry name" value="NAT_SF"/>
    <property type="match status" value="1"/>
</dbReference>
<proteinExistence type="predicted"/>
<gene>
    <name evidence="2" type="ORF">ABZZ21_25645</name>
</gene>
<dbReference type="Pfam" id="PF00583">
    <property type="entry name" value="Acetyltransf_1"/>
    <property type="match status" value="1"/>
</dbReference>
<evidence type="ECO:0000313" key="2">
    <source>
        <dbReference type="EMBL" id="MET9847870.1"/>
    </source>
</evidence>
<evidence type="ECO:0000259" key="1">
    <source>
        <dbReference type="PROSITE" id="PS51186"/>
    </source>
</evidence>
<dbReference type="PANTHER" id="PTHR43617">
    <property type="entry name" value="L-AMINO ACID N-ACETYLTRANSFERASE"/>
    <property type="match status" value="1"/>
</dbReference>
<accession>A0ABV2V3J8</accession>
<reference evidence="2 3" key="1">
    <citation type="submission" date="2024-06" db="EMBL/GenBank/DDBJ databases">
        <title>The Natural Products Discovery Center: Release of the First 8490 Sequenced Strains for Exploring Actinobacteria Biosynthetic Diversity.</title>
        <authorList>
            <person name="Kalkreuter E."/>
            <person name="Kautsar S.A."/>
            <person name="Yang D."/>
            <person name="Bader C.D."/>
            <person name="Teijaro C.N."/>
            <person name="Fluegel L."/>
            <person name="Davis C.M."/>
            <person name="Simpson J.R."/>
            <person name="Lauterbach L."/>
            <person name="Steele A.D."/>
            <person name="Gui C."/>
            <person name="Meng S."/>
            <person name="Li G."/>
            <person name="Viehrig K."/>
            <person name="Ye F."/>
            <person name="Su P."/>
            <person name="Kiefer A.F."/>
            <person name="Nichols A."/>
            <person name="Cepeda A.J."/>
            <person name="Yan W."/>
            <person name="Fan B."/>
            <person name="Jiang Y."/>
            <person name="Adhikari A."/>
            <person name="Zheng C.-J."/>
            <person name="Schuster L."/>
            <person name="Cowan T.M."/>
            <person name="Smanski M.J."/>
            <person name="Chevrette M.G."/>
            <person name="De Carvalho L.P.S."/>
            <person name="Shen B."/>
        </authorList>
    </citation>
    <scope>NUCLEOTIDE SEQUENCE [LARGE SCALE GENOMIC DNA]</scope>
    <source>
        <strain evidence="2 3">NPDC006434</strain>
    </source>
</reference>
<name>A0ABV2V3J8_9ACTN</name>
<comment type="caution">
    <text evidence="2">The sequence shown here is derived from an EMBL/GenBank/DDBJ whole genome shotgun (WGS) entry which is preliminary data.</text>
</comment>
<dbReference type="InterPro" id="IPR016181">
    <property type="entry name" value="Acyl_CoA_acyltransferase"/>
</dbReference>
<evidence type="ECO:0000313" key="3">
    <source>
        <dbReference type="Proteomes" id="UP001550210"/>
    </source>
</evidence>
<dbReference type="InterPro" id="IPR050276">
    <property type="entry name" value="MshD_Acetyltransferase"/>
</dbReference>